<dbReference type="InterPro" id="IPR001173">
    <property type="entry name" value="Glyco_trans_2-like"/>
</dbReference>
<dbReference type="Gene3D" id="3.90.550.10">
    <property type="entry name" value="Spore Coat Polysaccharide Biosynthesis Protein SpsA, Chain A"/>
    <property type="match status" value="1"/>
</dbReference>
<dbReference type="PANTHER" id="PTHR22916">
    <property type="entry name" value="GLYCOSYLTRANSFERASE"/>
    <property type="match status" value="1"/>
</dbReference>
<protein>
    <submittedName>
        <fullName evidence="3">Glycosyl transferase</fullName>
    </submittedName>
</protein>
<feature type="transmembrane region" description="Helical" evidence="1">
    <location>
        <begin position="266"/>
        <end position="285"/>
    </location>
</feature>
<sequence length="346" mass="40375">MKYITFVVPCYNSEDYMKRCIDSLLLAGNDVEIIIVNDGSIDKTCEIAEDYRVKYPDIIRVINKENGGHGSGVNVGLEQATGIYFKVVDSDDWLDRQALDQLLFRVSNFCLLKQKDNALVIPDLFICNYVYDHLHEETRHDISYKNALDEEKICTWQDIGFFKPSQYLLMHSQIFRTSVLRESGVKLPEHTFYVDNIFAYQPLPYVKYLYYMNIDLYHYFIGRDDQSVNEDIMLNRIDQQIRVTEQMLACVNLQAVKKKEPKLAAYMYRYLSIIMSITNILLLMINSEESMLQKNKLWSELKTLDKGLYLKLKYTSMSGLTNMPGSIGRKLTISGYRVAQKLYKFN</sequence>
<feature type="domain" description="Glycosyltransferase 2-like" evidence="2">
    <location>
        <begin position="6"/>
        <end position="106"/>
    </location>
</feature>
<dbReference type="STRING" id="52689.AKG39_11655"/>
<evidence type="ECO:0000256" key="1">
    <source>
        <dbReference type="SAM" id="Phobius"/>
    </source>
</evidence>
<evidence type="ECO:0000313" key="3">
    <source>
        <dbReference type="EMBL" id="KNZ41475.1"/>
    </source>
</evidence>
<proteinExistence type="predicted"/>
<dbReference type="Pfam" id="PF00535">
    <property type="entry name" value="Glycos_transf_2"/>
    <property type="match status" value="1"/>
</dbReference>
<keyword evidence="1" id="KW-0812">Transmembrane</keyword>
<keyword evidence="1" id="KW-1133">Transmembrane helix</keyword>
<name>A0A0L6U0Z7_9FIRM</name>
<comment type="caution">
    <text evidence="3">The sequence shown here is derived from an EMBL/GenBank/DDBJ whole genome shotgun (WGS) entry which is preliminary data.</text>
</comment>
<reference evidence="4" key="1">
    <citation type="submission" date="2015-07" db="EMBL/GenBank/DDBJ databases">
        <title>Draft genome sequence of Acetobacterium bakii DSM 8293, a potential psychrophilic chemical producer through syngas fermentation.</title>
        <authorList>
            <person name="Song Y."/>
            <person name="Hwang S."/>
            <person name="Cho B.-K."/>
        </authorList>
    </citation>
    <scope>NUCLEOTIDE SEQUENCE [LARGE SCALE GENOMIC DNA]</scope>
    <source>
        <strain evidence="4">DSM 8239</strain>
    </source>
</reference>
<dbReference type="EMBL" id="LGYO01000028">
    <property type="protein sequence ID" value="KNZ41475.1"/>
    <property type="molecule type" value="Genomic_DNA"/>
</dbReference>
<dbReference type="CDD" id="cd00761">
    <property type="entry name" value="Glyco_tranf_GTA_type"/>
    <property type="match status" value="1"/>
</dbReference>
<dbReference type="Proteomes" id="UP000036873">
    <property type="component" value="Unassembled WGS sequence"/>
</dbReference>
<evidence type="ECO:0000313" key="4">
    <source>
        <dbReference type="Proteomes" id="UP000036873"/>
    </source>
</evidence>
<keyword evidence="4" id="KW-1185">Reference proteome</keyword>
<dbReference type="RefSeq" id="WP_050740580.1">
    <property type="nucleotide sequence ID" value="NZ_LGYO01000028.1"/>
</dbReference>
<organism evidence="3 4">
    <name type="scientific">Acetobacterium bakii</name>
    <dbReference type="NCBI Taxonomy" id="52689"/>
    <lineage>
        <taxon>Bacteria</taxon>
        <taxon>Bacillati</taxon>
        <taxon>Bacillota</taxon>
        <taxon>Clostridia</taxon>
        <taxon>Eubacteriales</taxon>
        <taxon>Eubacteriaceae</taxon>
        <taxon>Acetobacterium</taxon>
    </lineage>
</organism>
<keyword evidence="3" id="KW-0808">Transferase</keyword>
<dbReference type="OrthoDB" id="396512at2"/>
<keyword evidence="1" id="KW-0472">Membrane</keyword>
<dbReference type="AlphaFoldDB" id="A0A0L6U0Z7"/>
<dbReference type="PATRIC" id="fig|52689.4.peg.1566"/>
<dbReference type="SUPFAM" id="SSF53448">
    <property type="entry name" value="Nucleotide-diphospho-sugar transferases"/>
    <property type="match status" value="1"/>
</dbReference>
<dbReference type="InterPro" id="IPR029044">
    <property type="entry name" value="Nucleotide-diphossugar_trans"/>
</dbReference>
<evidence type="ECO:0000259" key="2">
    <source>
        <dbReference type="Pfam" id="PF00535"/>
    </source>
</evidence>
<dbReference type="GO" id="GO:0016758">
    <property type="term" value="F:hexosyltransferase activity"/>
    <property type="evidence" value="ECO:0007669"/>
    <property type="project" value="UniProtKB-ARBA"/>
</dbReference>
<accession>A0A0L6U0Z7</accession>
<gene>
    <name evidence="3" type="ORF">AKG39_11655</name>
</gene>
<dbReference type="PANTHER" id="PTHR22916:SF3">
    <property type="entry name" value="UDP-GLCNAC:BETAGAL BETA-1,3-N-ACETYLGLUCOSAMINYLTRANSFERASE-LIKE PROTEIN 1"/>
    <property type="match status" value="1"/>
</dbReference>